<feature type="compositionally biased region" description="Polar residues" evidence="11">
    <location>
        <begin position="198"/>
        <end position="207"/>
    </location>
</feature>
<dbReference type="Pfam" id="PF21365">
    <property type="entry name" value="Glyco_hydro_31_3rd"/>
    <property type="match status" value="1"/>
</dbReference>
<organism evidence="16">
    <name type="scientific">Hirondellea gigas</name>
    <dbReference type="NCBI Taxonomy" id="1518452"/>
    <lineage>
        <taxon>Eukaryota</taxon>
        <taxon>Metazoa</taxon>
        <taxon>Ecdysozoa</taxon>
        <taxon>Arthropoda</taxon>
        <taxon>Crustacea</taxon>
        <taxon>Multicrustacea</taxon>
        <taxon>Malacostraca</taxon>
        <taxon>Eumalacostraca</taxon>
        <taxon>Peracarida</taxon>
        <taxon>Amphipoda</taxon>
        <taxon>Amphilochidea</taxon>
        <taxon>Lysianassida</taxon>
        <taxon>Lysianassidira</taxon>
        <taxon>Lysianassoidea</taxon>
        <taxon>Lysianassidae</taxon>
        <taxon>Hirondellea</taxon>
    </lineage>
</organism>
<dbReference type="FunFam" id="3.20.20.80:FF:000039">
    <property type="entry name" value="Glucosidase, alpha neutral C"/>
    <property type="match status" value="1"/>
</dbReference>
<evidence type="ECO:0000256" key="1">
    <source>
        <dbReference type="ARBA" id="ARBA00004240"/>
    </source>
</evidence>
<dbReference type="SUPFAM" id="SSF51445">
    <property type="entry name" value="(Trans)glycosidases"/>
    <property type="match status" value="1"/>
</dbReference>
<evidence type="ECO:0000259" key="13">
    <source>
        <dbReference type="Pfam" id="PF01055"/>
    </source>
</evidence>
<dbReference type="InterPro" id="IPR048395">
    <property type="entry name" value="Glyco_hydro_31_C"/>
</dbReference>
<dbReference type="InterPro" id="IPR030458">
    <property type="entry name" value="Glyco_hydro_31_AS"/>
</dbReference>
<evidence type="ECO:0000313" key="16">
    <source>
        <dbReference type="EMBL" id="LAC25963.1"/>
    </source>
</evidence>
<feature type="domain" description="Glycoside hydrolase family 31 TIM barrel" evidence="13">
    <location>
        <begin position="421"/>
        <end position="749"/>
    </location>
</feature>
<keyword evidence="8 10" id="KW-0326">Glycosidase</keyword>
<dbReference type="Gene3D" id="2.60.40.1180">
    <property type="entry name" value="Golgi alpha-mannosidase II"/>
    <property type="match status" value="2"/>
</dbReference>
<dbReference type="EMBL" id="IACT01006841">
    <property type="protein sequence ID" value="LAC25963.1"/>
    <property type="molecule type" value="mRNA"/>
</dbReference>
<dbReference type="SUPFAM" id="SSF74650">
    <property type="entry name" value="Galactose mutarotase-like"/>
    <property type="match status" value="1"/>
</dbReference>
<proteinExistence type="evidence at transcript level"/>
<dbReference type="PROSITE" id="PS00129">
    <property type="entry name" value="GLYCOSYL_HYDROL_F31_1"/>
    <property type="match status" value="1"/>
</dbReference>
<dbReference type="InterPro" id="IPR017853">
    <property type="entry name" value="GH"/>
</dbReference>
<dbReference type="FunFam" id="2.60.40.1180:FF:000023">
    <property type="entry name" value="neutral alpha-glucosidase AB isoform X2"/>
    <property type="match status" value="1"/>
</dbReference>
<comment type="similarity">
    <text evidence="3 10">Belongs to the glycosyl hydrolase 31 family.</text>
</comment>
<name>A0A6A7G7H0_9CRUS</name>
<feature type="signal peptide" evidence="12">
    <location>
        <begin position="1"/>
        <end position="19"/>
    </location>
</feature>
<dbReference type="GO" id="GO:0030246">
    <property type="term" value="F:carbohydrate binding"/>
    <property type="evidence" value="ECO:0007669"/>
    <property type="project" value="InterPro"/>
</dbReference>
<protein>
    <recommendedName>
        <fullName evidence="9">Glucosidase II subunit alpha</fullName>
    </recommendedName>
</protein>
<evidence type="ECO:0000256" key="7">
    <source>
        <dbReference type="ARBA" id="ARBA00023180"/>
    </source>
</evidence>
<dbReference type="GO" id="GO:0005975">
    <property type="term" value="P:carbohydrate metabolic process"/>
    <property type="evidence" value="ECO:0007669"/>
    <property type="project" value="InterPro"/>
</dbReference>
<dbReference type="GO" id="GO:0090599">
    <property type="term" value="F:alpha-glucosidase activity"/>
    <property type="evidence" value="ECO:0007669"/>
    <property type="project" value="TreeGrafter"/>
</dbReference>
<evidence type="ECO:0000259" key="14">
    <source>
        <dbReference type="Pfam" id="PF13802"/>
    </source>
</evidence>
<keyword evidence="4 12" id="KW-0732">Signal</keyword>
<dbReference type="Gene3D" id="3.20.20.80">
    <property type="entry name" value="Glycosidases"/>
    <property type="match status" value="1"/>
</dbReference>
<dbReference type="InterPro" id="IPR011013">
    <property type="entry name" value="Gal_mutarotase_sf_dom"/>
</dbReference>
<comment type="pathway">
    <text evidence="2">Glycan metabolism; N-glycan metabolism.</text>
</comment>
<dbReference type="GO" id="GO:0006491">
    <property type="term" value="P:N-glycan processing"/>
    <property type="evidence" value="ECO:0007669"/>
    <property type="project" value="TreeGrafter"/>
</dbReference>
<comment type="subcellular location">
    <subcellularLocation>
        <location evidence="1">Endoplasmic reticulum</location>
    </subcellularLocation>
</comment>
<dbReference type="Pfam" id="PF13802">
    <property type="entry name" value="Gal_mutarotas_2"/>
    <property type="match status" value="1"/>
</dbReference>
<dbReference type="InterPro" id="IPR013780">
    <property type="entry name" value="Glyco_hydro_b"/>
</dbReference>
<accession>A0A6A7G7H0</accession>
<evidence type="ECO:0000256" key="9">
    <source>
        <dbReference type="ARBA" id="ARBA00042895"/>
    </source>
</evidence>
<evidence type="ECO:0000256" key="11">
    <source>
        <dbReference type="SAM" id="MobiDB-lite"/>
    </source>
</evidence>
<dbReference type="Gene3D" id="2.60.40.1760">
    <property type="entry name" value="glycosyl hydrolase (family 31)"/>
    <property type="match status" value="1"/>
</dbReference>
<reference evidence="16" key="1">
    <citation type="submission" date="2017-11" db="EMBL/GenBank/DDBJ databases">
        <title>The sensing device of the deep-sea amphipod.</title>
        <authorList>
            <person name="Kobayashi H."/>
            <person name="Nagahama T."/>
            <person name="Arai W."/>
            <person name="Sasagawa Y."/>
            <person name="Umeda M."/>
            <person name="Hayashi T."/>
            <person name="Nikaido I."/>
            <person name="Watanabe H."/>
            <person name="Oguri K."/>
            <person name="Kitazato H."/>
            <person name="Fujioka K."/>
            <person name="Kido Y."/>
            <person name="Takami H."/>
        </authorList>
    </citation>
    <scope>NUCLEOTIDE SEQUENCE</scope>
    <source>
        <tissue evidence="16">Whole body</tissue>
    </source>
</reference>
<keyword evidence="5 10" id="KW-0378">Hydrolase</keyword>
<dbReference type="PANTHER" id="PTHR22762:SF54">
    <property type="entry name" value="BCDNA.GH04962"/>
    <property type="match status" value="1"/>
</dbReference>
<evidence type="ECO:0000256" key="8">
    <source>
        <dbReference type="ARBA" id="ARBA00023295"/>
    </source>
</evidence>
<dbReference type="InterPro" id="IPR025887">
    <property type="entry name" value="Glyco_hydro_31_N_dom"/>
</dbReference>
<feature type="domain" description="Glycosyl hydrolase family 31 C-terminal" evidence="15">
    <location>
        <begin position="757"/>
        <end position="845"/>
    </location>
</feature>
<evidence type="ECO:0000256" key="4">
    <source>
        <dbReference type="ARBA" id="ARBA00022729"/>
    </source>
</evidence>
<dbReference type="PANTHER" id="PTHR22762">
    <property type="entry name" value="ALPHA-GLUCOSIDASE"/>
    <property type="match status" value="1"/>
</dbReference>
<keyword evidence="6" id="KW-0256">Endoplasmic reticulum</keyword>
<dbReference type="SUPFAM" id="SSF51011">
    <property type="entry name" value="Glycosyl hydrolase domain"/>
    <property type="match status" value="1"/>
</dbReference>
<dbReference type="CDD" id="cd14752">
    <property type="entry name" value="GH31_N"/>
    <property type="match status" value="1"/>
</dbReference>
<dbReference type="GO" id="GO:0005783">
    <property type="term" value="C:endoplasmic reticulum"/>
    <property type="evidence" value="ECO:0007669"/>
    <property type="project" value="UniProtKB-SubCell"/>
</dbReference>
<feature type="domain" description="Glycoside hydrolase family 31 N-terminal" evidence="14">
    <location>
        <begin position="89"/>
        <end position="370"/>
    </location>
</feature>
<dbReference type="InterPro" id="IPR000322">
    <property type="entry name" value="Glyco_hydro_31_TIM"/>
</dbReference>
<feature type="chain" id="PRO_5025550804" description="Glucosidase II subunit alpha" evidence="12">
    <location>
        <begin position="20"/>
        <end position="977"/>
    </location>
</feature>
<evidence type="ECO:0000259" key="15">
    <source>
        <dbReference type="Pfam" id="PF21365"/>
    </source>
</evidence>
<dbReference type="Pfam" id="PF01055">
    <property type="entry name" value="Glyco_hydro_31_2nd"/>
    <property type="match status" value="1"/>
</dbReference>
<evidence type="ECO:0000256" key="5">
    <source>
        <dbReference type="ARBA" id="ARBA00022801"/>
    </source>
</evidence>
<evidence type="ECO:0000256" key="3">
    <source>
        <dbReference type="ARBA" id="ARBA00007806"/>
    </source>
</evidence>
<sequence length="977" mass="111247">MRALFVILIGFTFLASVRTVDQSKFRTCAETAFCGRHRNQSPEDLVAYHEIKSDSVKVVSDHKLTADLILRDDRYAVFDVPQPVPLVLEATLLVNDVVRLRILERDPLYPRYEVSGVLESSGLRPFPHVNDGAASGFKFSASVDRRIRTKFGENSEYELVLHTSPDPFRADLYINNELAVSVNSENLLKFETYRVRPSSSADSNAETSAIDLEEDNSDGVDADVECELDSLGQCVDETIAGDNSGEDPEASKEVVQKVFPEDSPGMWEEKFGTHTDTKKYGPSSFGMDISFVGSKDVYGIPEHASTFSLKTTKGENSGYNEPYRLYNLDVFEYDLDIPMALYGSIPYLVSHDSSKSVGVLWLNSAETFVDISDTEFKTDSGPISSKTSHWISESGIIDLFILSGSTPSKVSLQYATLTGFPTLPPKFAISYHQCRWNYRDEADVEEVDAKFEEHDIPYDVLWLDIEHTDGKKYLTWDSHKFPNPQVMQEKLAVKSRKMVIIVDPHIKKDSSYFVHSDGISKDLFVKNSEGKVYEGWCWPGTVNYLDFFSQKVVDYWADLFQFDKHSGSTPSLFVWNDMNEPSVFNGPEVTMPKDCVHIDKWEHRDVHNLYGMEVHSATYEGLLRRSNNEVRPFVLSRSFFVGSQKFGAIWTGDNKAEWSHLKATTPMLLSHSIAGLPFVGADVGGFFGNPDAELLLRWYQMAAYQPFFRGHAHIDTKRREPWVFGDPWTERIRDAIRSRYIHLPYFYTLFYQSSQDGKPIMRPLWYEYPSDERTFQIEDQFLLGSDLLIKPITEAGMTMTTVYLPGKTSHWIDMHSFARFQGGKDHVIGAPIDQIPVFQRAGSVIPRKERFRRSSGLMKDDPYTLFIILDSEGNSSGELFEDDGFSFQFSKGNFVHRKFSFRSNVLSSISLNRNKSLFQSSTFIERIVIIGYEGTLQTITRSDSNVPIEWKLDREMDSIIVKKPNLRISDDFALEFS</sequence>
<feature type="region of interest" description="Disordered" evidence="11">
    <location>
        <begin position="198"/>
        <end position="217"/>
    </location>
</feature>
<dbReference type="CDD" id="cd06603">
    <property type="entry name" value="GH31_GANC_GANAB_alpha"/>
    <property type="match status" value="1"/>
</dbReference>
<evidence type="ECO:0000256" key="10">
    <source>
        <dbReference type="RuleBase" id="RU361185"/>
    </source>
</evidence>
<evidence type="ECO:0000256" key="2">
    <source>
        <dbReference type="ARBA" id="ARBA00004833"/>
    </source>
</evidence>
<evidence type="ECO:0000256" key="6">
    <source>
        <dbReference type="ARBA" id="ARBA00022824"/>
    </source>
</evidence>
<dbReference type="AlphaFoldDB" id="A0A6A7G7H0"/>
<keyword evidence="7" id="KW-0325">Glycoprotein</keyword>
<evidence type="ECO:0000256" key="12">
    <source>
        <dbReference type="SAM" id="SignalP"/>
    </source>
</evidence>